<organism evidence="3 4">
    <name type="scientific">Geodermatophilus poikilotrophus</name>
    <dbReference type="NCBI Taxonomy" id="1333667"/>
    <lineage>
        <taxon>Bacteria</taxon>
        <taxon>Bacillati</taxon>
        <taxon>Actinomycetota</taxon>
        <taxon>Actinomycetes</taxon>
        <taxon>Geodermatophilales</taxon>
        <taxon>Geodermatophilaceae</taxon>
        <taxon>Geodermatophilus</taxon>
    </lineage>
</organism>
<reference evidence="4" key="1">
    <citation type="submission" date="2016-10" db="EMBL/GenBank/DDBJ databases">
        <authorList>
            <person name="Varghese N."/>
            <person name="Submissions S."/>
        </authorList>
    </citation>
    <scope>NUCLEOTIDE SEQUENCE [LARGE SCALE GENOMIC DNA]</scope>
    <source>
        <strain evidence="4">DSM 44209</strain>
    </source>
</reference>
<protein>
    <submittedName>
        <fullName evidence="3">PRC-barrel domain-containing protein</fullName>
    </submittedName>
</protein>
<dbReference type="GO" id="GO:0030077">
    <property type="term" value="C:plasma membrane light-harvesting complex"/>
    <property type="evidence" value="ECO:0007669"/>
    <property type="project" value="InterPro"/>
</dbReference>
<dbReference type="Pfam" id="PF05239">
    <property type="entry name" value="PRC"/>
    <property type="match status" value="1"/>
</dbReference>
<evidence type="ECO:0000313" key="3">
    <source>
        <dbReference type="EMBL" id="SET98215.1"/>
    </source>
</evidence>
<feature type="compositionally biased region" description="Polar residues" evidence="1">
    <location>
        <begin position="56"/>
        <end position="70"/>
    </location>
</feature>
<dbReference type="Gene3D" id="3.90.50.10">
    <property type="entry name" value="Photosynthetic Reaction Center, subunit H, domain 2"/>
    <property type="match status" value="1"/>
</dbReference>
<dbReference type="EMBL" id="FOIE01000013">
    <property type="protein sequence ID" value="SET98215.1"/>
    <property type="molecule type" value="Genomic_DNA"/>
</dbReference>
<keyword evidence="4" id="KW-1185">Reference proteome</keyword>
<name>A0A1I0IP73_9ACTN</name>
<dbReference type="GO" id="GO:0019684">
    <property type="term" value="P:photosynthesis, light reaction"/>
    <property type="evidence" value="ECO:0007669"/>
    <property type="project" value="InterPro"/>
</dbReference>
<dbReference type="InterPro" id="IPR014747">
    <property type="entry name" value="Bac_photo_RC_H_C"/>
</dbReference>
<feature type="region of interest" description="Disordered" evidence="1">
    <location>
        <begin position="46"/>
        <end position="70"/>
    </location>
</feature>
<feature type="region of interest" description="Disordered" evidence="1">
    <location>
        <begin position="209"/>
        <end position="238"/>
    </location>
</feature>
<accession>A0A1I0IP73</accession>
<evidence type="ECO:0000313" key="4">
    <source>
        <dbReference type="Proteomes" id="UP000198507"/>
    </source>
</evidence>
<sequence length="238" mass="25042">MTEDPSAAGGRAEMPSEFLALSRLIKGATFGPPVKMTHVRIGPPIRSRKDLEEMSKSTSLPAQSTTTVSQELKSEQASGTAWRAIKSEQGFSGTPAGQAHYNALTTLVLDTSGRVVGQDIYDADGDKIGKVSEVYLDDETGRPEWATVHTGLFGTKETFVPLAQAELSGEGLRLPLGRAQVKDAPKVDTDGHLSPQEEQELYRYYGLGSGTTTDTTTQTTTGTAGLAGTAGVAGTAGH</sequence>
<dbReference type="Proteomes" id="UP000198507">
    <property type="component" value="Unassembled WGS sequence"/>
</dbReference>
<evidence type="ECO:0000259" key="2">
    <source>
        <dbReference type="Pfam" id="PF05239"/>
    </source>
</evidence>
<dbReference type="SUPFAM" id="SSF50346">
    <property type="entry name" value="PRC-barrel domain"/>
    <property type="match status" value="1"/>
</dbReference>
<feature type="compositionally biased region" description="Low complexity" evidence="1">
    <location>
        <begin position="210"/>
        <end position="238"/>
    </location>
</feature>
<dbReference type="AlphaFoldDB" id="A0A1I0IP73"/>
<feature type="domain" description="PRC-barrel" evidence="2">
    <location>
        <begin position="115"/>
        <end position="163"/>
    </location>
</feature>
<dbReference type="InterPro" id="IPR011033">
    <property type="entry name" value="PRC_barrel-like_sf"/>
</dbReference>
<evidence type="ECO:0000256" key="1">
    <source>
        <dbReference type="SAM" id="MobiDB-lite"/>
    </source>
</evidence>
<dbReference type="InterPro" id="IPR027275">
    <property type="entry name" value="PRC-brl_dom"/>
</dbReference>
<proteinExistence type="predicted"/>
<feature type="non-terminal residue" evidence="3">
    <location>
        <position position="238"/>
    </location>
</feature>
<gene>
    <name evidence="3" type="ORF">SAMN04488546_4522</name>
</gene>